<evidence type="ECO:0000313" key="2">
    <source>
        <dbReference type="Proteomes" id="UP000023152"/>
    </source>
</evidence>
<name>X6LWT9_RETFI</name>
<evidence type="ECO:0000313" key="1">
    <source>
        <dbReference type="EMBL" id="ETO05826.1"/>
    </source>
</evidence>
<accession>X6LWT9</accession>
<reference evidence="1 2" key="1">
    <citation type="journal article" date="2013" name="Curr. Biol.">
        <title>The Genome of the Foraminiferan Reticulomyxa filosa.</title>
        <authorList>
            <person name="Glockner G."/>
            <person name="Hulsmann N."/>
            <person name="Schleicher M."/>
            <person name="Noegel A.A."/>
            <person name="Eichinger L."/>
            <person name="Gallinger C."/>
            <person name="Pawlowski J."/>
            <person name="Sierra R."/>
            <person name="Euteneuer U."/>
            <person name="Pillet L."/>
            <person name="Moustafa A."/>
            <person name="Platzer M."/>
            <person name="Groth M."/>
            <person name="Szafranski K."/>
            <person name="Schliwa M."/>
        </authorList>
    </citation>
    <scope>NUCLEOTIDE SEQUENCE [LARGE SCALE GENOMIC DNA]</scope>
</reference>
<comment type="caution">
    <text evidence="1">The sequence shown here is derived from an EMBL/GenBank/DDBJ whole genome shotgun (WGS) entry which is preliminary data.</text>
</comment>
<dbReference type="Proteomes" id="UP000023152">
    <property type="component" value="Unassembled WGS sequence"/>
</dbReference>
<proteinExistence type="predicted"/>
<keyword evidence="2" id="KW-1185">Reference proteome</keyword>
<dbReference type="AlphaFoldDB" id="X6LWT9"/>
<sequence length="92" mass="11061">MAERTIEANYNMNADDEETEASIDFKINGRNAIDKSTDQEIKEACEKYWIENDRNRKEEFEEEDLEYLNALKETNIIQNMKHIDTLQEWKKK</sequence>
<protein>
    <submittedName>
        <fullName evidence="1">Uncharacterized protein</fullName>
    </submittedName>
</protein>
<organism evidence="1 2">
    <name type="scientific">Reticulomyxa filosa</name>
    <dbReference type="NCBI Taxonomy" id="46433"/>
    <lineage>
        <taxon>Eukaryota</taxon>
        <taxon>Sar</taxon>
        <taxon>Rhizaria</taxon>
        <taxon>Retaria</taxon>
        <taxon>Foraminifera</taxon>
        <taxon>Monothalamids</taxon>
        <taxon>Reticulomyxidae</taxon>
        <taxon>Reticulomyxa</taxon>
    </lineage>
</organism>
<dbReference type="EMBL" id="ASPP01027744">
    <property type="protein sequence ID" value="ETO05826.1"/>
    <property type="molecule type" value="Genomic_DNA"/>
</dbReference>
<gene>
    <name evidence="1" type="ORF">RFI_31570</name>
</gene>